<dbReference type="InterPro" id="IPR036430">
    <property type="entry name" value="RNase_T2-like_sf"/>
</dbReference>
<dbReference type="PANTHER" id="PTHR11240:SF22">
    <property type="entry name" value="RIBONUCLEASE T2"/>
    <property type="match status" value="1"/>
</dbReference>
<dbReference type="Pfam" id="PF00445">
    <property type="entry name" value="Ribonuclease_T2"/>
    <property type="match status" value="1"/>
</dbReference>
<evidence type="ECO:0000313" key="4">
    <source>
        <dbReference type="Proteomes" id="UP000529417"/>
    </source>
</evidence>
<reference evidence="3 4" key="1">
    <citation type="journal article" date="2000" name="Arch. Microbiol.">
        <title>Rhodobaca bogoriensis gen. nov. and sp. nov., an alkaliphilic purple nonsulfur bacterium from African Rift Valley soda lakes.</title>
        <authorList>
            <person name="Milford A.D."/>
            <person name="Achenbach L.A."/>
            <person name="Jung D.O."/>
            <person name="Madigan M.T."/>
        </authorList>
    </citation>
    <scope>NUCLEOTIDE SEQUENCE [LARGE SCALE GENOMIC DNA]</scope>
    <source>
        <strain evidence="3 4">2376</strain>
    </source>
</reference>
<dbReference type="PANTHER" id="PTHR11240">
    <property type="entry name" value="RIBONUCLEASE T2"/>
    <property type="match status" value="1"/>
</dbReference>
<dbReference type="Proteomes" id="UP000529417">
    <property type="component" value="Unassembled WGS sequence"/>
</dbReference>
<dbReference type="GO" id="GO:0033897">
    <property type="term" value="F:ribonuclease T2 activity"/>
    <property type="evidence" value="ECO:0007669"/>
    <property type="project" value="InterPro"/>
</dbReference>
<protein>
    <submittedName>
        <fullName evidence="3">Ribonuclease T</fullName>
    </submittedName>
</protein>
<dbReference type="InterPro" id="IPR018188">
    <property type="entry name" value="RNase_T2_His_AS_1"/>
</dbReference>
<comment type="similarity">
    <text evidence="1 2">Belongs to the RNase T2 family.</text>
</comment>
<sequence>MRDLRAAALAALLILVAPGGAQGGSFDYYVLALSWTPSWCAREGDARDAPTCAPGAGVGWSVHGLWPQNDDGTWPEYCPTPHRNPSRAQTAAQAGLFGSGGAAWHQWNKHGRCSGLSAPDYYALTARARDPVALPPLKDLPRIATETLRKTILAANATLAEDSFVLTCRQGALDELRLCLTRDLTPRPCDARLAARACDRHTLRVPPPR</sequence>
<dbReference type="GO" id="GO:0003723">
    <property type="term" value="F:RNA binding"/>
    <property type="evidence" value="ECO:0007669"/>
    <property type="project" value="InterPro"/>
</dbReference>
<accession>A0A7Z0KZ26</accession>
<evidence type="ECO:0000256" key="1">
    <source>
        <dbReference type="ARBA" id="ARBA00007469"/>
    </source>
</evidence>
<name>A0A7Z0KZ26_9RHOB</name>
<organism evidence="3 4">
    <name type="scientific">Rhabdonatronobacter sediminivivens</name>
    <dbReference type="NCBI Taxonomy" id="2743469"/>
    <lineage>
        <taxon>Bacteria</taxon>
        <taxon>Pseudomonadati</taxon>
        <taxon>Pseudomonadota</taxon>
        <taxon>Alphaproteobacteria</taxon>
        <taxon>Rhodobacterales</taxon>
        <taxon>Paracoccaceae</taxon>
        <taxon>Rhabdonatronobacter</taxon>
    </lineage>
</organism>
<dbReference type="EMBL" id="JACBXS010000005">
    <property type="protein sequence ID" value="NYS23993.1"/>
    <property type="molecule type" value="Genomic_DNA"/>
</dbReference>
<gene>
    <name evidence="3" type="ORF">HUK65_03240</name>
</gene>
<dbReference type="InterPro" id="IPR001568">
    <property type="entry name" value="RNase_T2-like"/>
</dbReference>
<dbReference type="AlphaFoldDB" id="A0A7Z0KZ26"/>
<dbReference type="Gene3D" id="3.90.730.10">
    <property type="entry name" value="Ribonuclease T2-like"/>
    <property type="match status" value="1"/>
</dbReference>
<dbReference type="SUPFAM" id="SSF55895">
    <property type="entry name" value="Ribonuclease Rh-like"/>
    <property type="match status" value="1"/>
</dbReference>
<keyword evidence="4" id="KW-1185">Reference proteome</keyword>
<dbReference type="GO" id="GO:0006401">
    <property type="term" value="P:RNA catabolic process"/>
    <property type="evidence" value="ECO:0007669"/>
    <property type="project" value="UniProtKB-ARBA"/>
</dbReference>
<evidence type="ECO:0000256" key="2">
    <source>
        <dbReference type="RuleBase" id="RU004328"/>
    </source>
</evidence>
<dbReference type="RefSeq" id="WP_179904702.1">
    <property type="nucleotide sequence ID" value="NZ_JACBXS010000005.1"/>
</dbReference>
<proteinExistence type="inferred from homology"/>
<dbReference type="PROSITE" id="PS00530">
    <property type="entry name" value="RNASE_T2_1"/>
    <property type="match status" value="1"/>
</dbReference>
<comment type="caution">
    <text evidence="3">The sequence shown here is derived from an EMBL/GenBank/DDBJ whole genome shotgun (WGS) entry which is preliminary data.</text>
</comment>
<evidence type="ECO:0000313" key="3">
    <source>
        <dbReference type="EMBL" id="NYS23993.1"/>
    </source>
</evidence>